<name>A0A4Y2K4T6_ARAVE</name>
<keyword evidence="2" id="KW-1185">Reference proteome</keyword>
<dbReference type="EMBL" id="BGPR01270593">
    <property type="protein sequence ID" value="GBM97354.1"/>
    <property type="molecule type" value="Genomic_DNA"/>
</dbReference>
<protein>
    <submittedName>
        <fullName evidence="1">Uncharacterized protein</fullName>
    </submittedName>
</protein>
<reference evidence="1 2" key="1">
    <citation type="journal article" date="2019" name="Sci. Rep.">
        <title>Orb-weaving spider Araneus ventricosus genome elucidates the spidroin gene catalogue.</title>
        <authorList>
            <person name="Kono N."/>
            <person name="Nakamura H."/>
            <person name="Ohtoshi R."/>
            <person name="Moran D.A.P."/>
            <person name="Shinohara A."/>
            <person name="Yoshida Y."/>
            <person name="Fujiwara M."/>
            <person name="Mori M."/>
            <person name="Tomita M."/>
            <person name="Arakawa K."/>
        </authorList>
    </citation>
    <scope>NUCLEOTIDE SEQUENCE [LARGE SCALE GENOMIC DNA]</scope>
</reference>
<accession>A0A4Y2K4T6</accession>
<dbReference type="Proteomes" id="UP000499080">
    <property type="component" value="Unassembled WGS sequence"/>
</dbReference>
<proteinExistence type="predicted"/>
<comment type="caution">
    <text evidence="1">The sequence shown here is derived from an EMBL/GenBank/DDBJ whole genome shotgun (WGS) entry which is preliminary data.</text>
</comment>
<sequence length="161" mass="18448">MCPECTVGHLIPCAKGRRRVGTIHSGGHSEANTLENRISRTSFSLFFRVMSRYNFGSCEPDKYVFNAFYFSITVRKVSSLTKSMMLNNFVIDLLPVYRTVFEIRRLTLNFAARKCCKRFPCVGHVNFTIPRPHFYDYSSCLSEIIDVTTDFSGDTVYTGCF</sequence>
<organism evidence="1 2">
    <name type="scientific">Araneus ventricosus</name>
    <name type="common">Orbweaver spider</name>
    <name type="synonym">Epeira ventricosa</name>
    <dbReference type="NCBI Taxonomy" id="182803"/>
    <lineage>
        <taxon>Eukaryota</taxon>
        <taxon>Metazoa</taxon>
        <taxon>Ecdysozoa</taxon>
        <taxon>Arthropoda</taxon>
        <taxon>Chelicerata</taxon>
        <taxon>Arachnida</taxon>
        <taxon>Araneae</taxon>
        <taxon>Araneomorphae</taxon>
        <taxon>Entelegynae</taxon>
        <taxon>Araneoidea</taxon>
        <taxon>Araneidae</taxon>
        <taxon>Araneus</taxon>
    </lineage>
</organism>
<gene>
    <name evidence="1" type="ORF">AVEN_265855_1</name>
</gene>
<evidence type="ECO:0000313" key="1">
    <source>
        <dbReference type="EMBL" id="GBM97354.1"/>
    </source>
</evidence>
<evidence type="ECO:0000313" key="2">
    <source>
        <dbReference type="Proteomes" id="UP000499080"/>
    </source>
</evidence>
<dbReference type="AlphaFoldDB" id="A0A4Y2K4T6"/>